<evidence type="ECO:0000313" key="2">
    <source>
        <dbReference type="EMBL" id="TMW13748.1"/>
    </source>
</evidence>
<dbReference type="Proteomes" id="UP000739180">
    <property type="component" value="Unassembled WGS sequence"/>
</dbReference>
<keyword evidence="3" id="KW-1185">Reference proteome</keyword>
<name>A0ABY2XPX7_9GAMM</name>
<evidence type="ECO:0000256" key="1">
    <source>
        <dbReference type="SAM" id="MobiDB-lite"/>
    </source>
</evidence>
<proteinExistence type="predicted"/>
<comment type="caution">
    <text evidence="2">The sequence shown here is derived from an EMBL/GenBank/DDBJ whole genome shotgun (WGS) entry which is preliminary data.</text>
</comment>
<feature type="region of interest" description="Disordered" evidence="1">
    <location>
        <begin position="20"/>
        <end position="44"/>
    </location>
</feature>
<sequence length="95" mass="10200">MTPSIPEAGYLRLPQILGQQGVSADQAKRNRELGQGPRRPRPALPAIIPVSRSTWWAGVKSGRFPKGIKLPGGNVTVWRASDIRAFLEAGQGDAA</sequence>
<organism evidence="2 3">
    <name type="scientific">Alloalcanivorax gelatiniphagus</name>
    <dbReference type="NCBI Taxonomy" id="1194167"/>
    <lineage>
        <taxon>Bacteria</taxon>
        <taxon>Pseudomonadati</taxon>
        <taxon>Pseudomonadota</taxon>
        <taxon>Gammaproteobacteria</taxon>
        <taxon>Oceanospirillales</taxon>
        <taxon>Alcanivoracaceae</taxon>
        <taxon>Alloalcanivorax</taxon>
    </lineage>
</organism>
<accession>A0ABY2XPX7</accession>
<reference evidence="2 3" key="1">
    <citation type="submission" date="2019-05" db="EMBL/GenBank/DDBJ databases">
        <title>Genome of Alcanivorax gelatiniphagus, an oil degrading marine bacteria.</title>
        <authorList>
            <person name="Kwon K.K."/>
        </authorList>
    </citation>
    <scope>NUCLEOTIDE SEQUENCE [LARGE SCALE GENOMIC DNA]</scope>
    <source>
        <strain evidence="2 3">MEBiC 08158</strain>
    </source>
</reference>
<evidence type="ECO:0000313" key="3">
    <source>
        <dbReference type="Proteomes" id="UP000739180"/>
    </source>
</evidence>
<gene>
    <name evidence="2" type="ORF">FGS76_06370</name>
</gene>
<protein>
    <submittedName>
        <fullName evidence="2">AlpA family phage regulatory protein</fullName>
    </submittedName>
</protein>
<dbReference type="EMBL" id="VCQT01000022">
    <property type="protein sequence ID" value="TMW13748.1"/>
    <property type="molecule type" value="Genomic_DNA"/>
</dbReference>